<evidence type="ECO:0000313" key="2">
    <source>
        <dbReference type="EMBL" id="MCU9593708.1"/>
    </source>
</evidence>
<keyword evidence="1" id="KW-1133">Transmembrane helix</keyword>
<feature type="transmembrane region" description="Helical" evidence="1">
    <location>
        <begin position="6"/>
        <end position="27"/>
    </location>
</feature>
<evidence type="ECO:0000313" key="3">
    <source>
        <dbReference type="Proteomes" id="UP001208656"/>
    </source>
</evidence>
<name>A0ABT2WDG7_9BACI</name>
<protein>
    <submittedName>
        <fullName evidence="2">DUF2768 domain-containing protein</fullName>
    </submittedName>
</protein>
<accession>A0ABT2WDG7</accession>
<gene>
    <name evidence="2" type="ORF">OEV82_04445</name>
</gene>
<dbReference type="Proteomes" id="UP001208656">
    <property type="component" value="Unassembled WGS sequence"/>
</dbReference>
<dbReference type="EMBL" id="JAOUSE010000007">
    <property type="protein sequence ID" value="MCU9593708.1"/>
    <property type="molecule type" value="Genomic_DNA"/>
</dbReference>
<keyword evidence="1" id="KW-0812">Transmembrane</keyword>
<evidence type="ECO:0000256" key="1">
    <source>
        <dbReference type="SAM" id="Phobius"/>
    </source>
</evidence>
<dbReference type="RefSeq" id="WP_173661283.1">
    <property type="nucleotide sequence ID" value="NZ_JAOUSE010000007.1"/>
</dbReference>
<dbReference type="Pfam" id="PF10966">
    <property type="entry name" value="DUF2768"/>
    <property type="match status" value="1"/>
</dbReference>
<keyword evidence="1" id="KW-0472">Membrane</keyword>
<feature type="transmembrane region" description="Helical" evidence="1">
    <location>
        <begin position="39"/>
        <end position="61"/>
    </location>
</feature>
<proteinExistence type="predicted"/>
<sequence length="67" mass="7687">MSPAMMKMWVSFLAMGMMFLSAVFIYLSRYKFKKKLFRVITAFVAYGLMIYAGIIMILIVFSGPTPD</sequence>
<dbReference type="InterPro" id="IPR020076">
    <property type="entry name" value="DUF2768"/>
</dbReference>
<organism evidence="2 3">
    <name type="scientific">Pallidibacillus thermolactis</name>
    <dbReference type="NCBI Taxonomy" id="251051"/>
    <lineage>
        <taxon>Bacteria</taxon>
        <taxon>Bacillati</taxon>
        <taxon>Bacillota</taxon>
        <taxon>Bacilli</taxon>
        <taxon>Bacillales</taxon>
        <taxon>Bacillaceae</taxon>
        <taxon>Pallidibacillus</taxon>
    </lineage>
</organism>
<comment type="caution">
    <text evidence="2">The sequence shown here is derived from an EMBL/GenBank/DDBJ whole genome shotgun (WGS) entry which is preliminary data.</text>
</comment>
<keyword evidence="3" id="KW-1185">Reference proteome</keyword>
<reference evidence="2 3" key="1">
    <citation type="submission" date="2022-10" db="EMBL/GenBank/DDBJ databases">
        <title>Description of Fervidibacillus gen. nov. in the family Fervidibacillaceae fam. nov. with two species, Fervidibacillus albus sp. nov., and Fervidibacillus halotolerans sp. nov., isolated from tidal flat sediments.</title>
        <authorList>
            <person name="Kwon K.K."/>
            <person name="Yang S.-H."/>
        </authorList>
    </citation>
    <scope>NUCLEOTIDE SEQUENCE [LARGE SCALE GENOMIC DNA]</scope>
    <source>
        <strain evidence="2 3">DSM 23332</strain>
    </source>
</reference>